<dbReference type="PROSITE" id="PS50294">
    <property type="entry name" value="WD_REPEATS_REGION"/>
    <property type="match status" value="2"/>
</dbReference>
<dbReference type="InterPro" id="IPR019775">
    <property type="entry name" value="WD40_repeat_CS"/>
</dbReference>
<name>A0A6A7BVU0_9PEZI</name>
<dbReference type="InterPro" id="IPR027417">
    <property type="entry name" value="P-loop_NTPase"/>
</dbReference>
<evidence type="ECO:0000256" key="3">
    <source>
        <dbReference type="PROSITE-ProRule" id="PRU00221"/>
    </source>
</evidence>
<evidence type="ECO:0000256" key="2">
    <source>
        <dbReference type="ARBA" id="ARBA00022737"/>
    </source>
</evidence>
<dbReference type="PANTHER" id="PTHR19848:SF8">
    <property type="entry name" value="F-BOX AND WD REPEAT DOMAIN CONTAINING 7"/>
    <property type="match status" value="1"/>
</dbReference>
<dbReference type="PROSITE" id="PS50082">
    <property type="entry name" value="WD_REPEATS_2"/>
    <property type="match status" value="2"/>
</dbReference>
<organism evidence="6 7">
    <name type="scientific">Piedraia hortae CBS 480.64</name>
    <dbReference type="NCBI Taxonomy" id="1314780"/>
    <lineage>
        <taxon>Eukaryota</taxon>
        <taxon>Fungi</taxon>
        <taxon>Dikarya</taxon>
        <taxon>Ascomycota</taxon>
        <taxon>Pezizomycotina</taxon>
        <taxon>Dothideomycetes</taxon>
        <taxon>Dothideomycetidae</taxon>
        <taxon>Capnodiales</taxon>
        <taxon>Piedraiaceae</taxon>
        <taxon>Piedraia</taxon>
    </lineage>
</organism>
<gene>
    <name evidence="6" type="ORF">K470DRAFT_272276</name>
</gene>
<dbReference type="InterPro" id="IPR056884">
    <property type="entry name" value="NPHP3-like_N"/>
</dbReference>
<evidence type="ECO:0000313" key="6">
    <source>
        <dbReference type="EMBL" id="KAF2858608.1"/>
    </source>
</evidence>
<accession>A0A6A7BVU0</accession>
<keyword evidence="1 3" id="KW-0853">WD repeat</keyword>
<dbReference type="Gene3D" id="2.130.10.10">
    <property type="entry name" value="YVTN repeat-like/Quinoprotein amine dehydrogenase"/>
    <property type="match status" value="4"/>
</dbReference>
<evidence type="ECO:0000259" key="4">
    <source>
        <dbReference type="Pfam" id="PF24809"/>
    </source>
</evidence>
<dbReference type="Pfam" id="PF00400">
    <property type="entry name" value="WD40"/>
    <property type="match status" value="4"/>
</dbReference>
<proteinExistence type="predicted"/>
<dbReference type="PROSITE" id="PS00678">
    <property type="entry name" value="WD_REPEATS_1"/>
    <property type="match status" value="1"/>
</dbReference>
<feature type="domain" description="Nephrocystin 3-like N-terminal" evidence="5">
    <location>
        <begin position="220"/>
        <end position="381"/>
    </location>
</feature>
<feature type="repeat" description="WD" evidence="3">
    <location>
        <begin position="1206"/>
        <end position="1237"/>
    </location>
</feature>
<dbReference type="SUPFAM" id="SSF52540">
    <property type="entry name" value="P-loop containing nucleoside triphosphate hydrolases"/>
    <property type="match status" value="1"/>
</dbReference>
<dbReference type="Pfam" id="PF24883">
    <property type="entry name" value="NPHP3_N"/>
    <property type="match status" value="1"/>
</dbReference>
<keyword evidence="7" id="KW-1185">Reference proteome</keyword>
<evidence type="ECO:0000313" key="7">
    <source>
        <dbReference type="Proteomes" id="UP000799421"/>
    </source>
</evidence>
<dbReference type="PANTHER" id="PTHR19848">
    <property type="entry name" value="WD40 REPEAT PROTEIN"/>
    <property type="match status" value="1"/>
</dbReference>
<sequence length="1346" mass="150850">MREIACQIIQFAPVFDEATNAQAEVLSLPWAGIRCLLMLAQKAHEQSESILKGIETVLDTSHLLNVYFDIYGQLGATPAIQHLYVNIVKLFGLILKFLARAQNTGDMNRLERLVHSLTGEVIPNFKATHDRMLETIEIHRRAVNDEVSKKQQTWVNKQLEALSKAQEEINQGVKGVQKTLDLGALRYAKRAAYDSRDYSSHSQDGDFQLCLDGTRVDITETIQKWATTDDEKRVFWLSGKAGTGKSTIARTVAHELAKQGYLVGSFFFKRGGGELSNAQYLFPTIARQMAYSIPSISDSIADASRDSPSDADSKSLENQFEMLIERPLLGYSTRSATDVRAIVIDALDECDARVAIGQAMTLWPRLGAHTSMNMRVFVTSRSDNEIWGTLGQLEPKYLRYERLEDWQPSTIENDLRRYCENELKKIREKRKNNLLPDELGDEWLGDGVVDRLVQISQPLFIAGSTILRDARNDPGRLQQRVNGLRSTGTKALTAIYLDILNQAAKFDNDWLDWFGQVIKPFALLHSSLTIPALADLLGGNTMVANALNPLSSVIEFPSGKEVKAGSRATVRAYHESLRDFLMDSSLKSHSPFWIDQGEVHGVLMSNCLDLLEKKLDRDVCKQKHPGTERKYVPVEDVKKHIPESVQYACRYWVSHAVQSKKTLEDGGQEDHFLRTCLLHWTEAMAWLEKLGELIICLKQLQKVIDSNFSPKLQSFVADALRWVPANRNMISDTPLQTYLSALAFAPSNSIVRNDFRFEMEDFLQVWPPVTADWDFELQTLRGHADQILSMALSIDGRKLVTIADDNTARVWDVESGTEEKCSQINLERVEPYTWKTHSVASAFSEEGLVAIAGLSGKFWRWNLDDDITLVVSKLLGVARSVSVAPNGRYAAWGLTTGEIYIWDAEHDSAQLLGGHYSPVWCMTFLSDSETLMSGSTNIWKWNAQTGHEEICQVGTVIRRIAISPDGNLVVFGSDIISVFHCTTHKVEQIMRGNGFSSLCSLIITPDSQKILILTECGLFLYDFRKQHKPIKLSLETSSILAIKLSPGGKTIWVGHISGLVTELDANLLMESQQQGTGVSLIALSADCRSLASLSQGNQLSLWNIETRSCEQRLSDERLLNIPESLRTLMLISPDSSFVVAAALNVPSNDTLLIWDLKSNELRELEDRPGHITALALSPDSKTLFCGSYDGQIWVVDVNSGVLREQFTVYMRRIDAIAVSPNGQKFASASDDKKVRIWGSKSQTPLILSSEHLVNETCFSADGRMLYICDIEDDICEWDIEKAWMVRKFPSEDQYVWGSILLNSRLVPSEFQPVMSRLAANEVDHPHTQANSLASIKSTPVFEGREL</sequence>
<evidence type="ECO:0000259" key="5">
    <source>
        <dbReference type="Pfam" id="PF24883"/>
    </source>
</evidence>
<dbReference type="SUPFAM" id="SSF63829">
    <property type="entry name" value="Calcium-dependent phosphotriesterase"/>
    <property type="match status" value="1"/>
</dbReference>
<dbReference type="InterPro" id="IPR056125">
    <property type="entry name" value="DUF7708"/>
</dbReference>
<feature type="domain" description="DUF7708" evidence="4">
    <location>
        <begin position="4"/>
        <end position="146"/>
    </location>
</feature>
<dbReference type="EMBL" id="MU006006">
    <property type="protein sequence ID" value="KAF2858608.1"/>
    <property type="molecule type" value="Genomic_DNA"/>
</dbReference>
<reference evidence="6" key="1">
    <citation type="journal article" date="2020" name="Stud. Mycol.">
        <title>101 Dothideomycetes genomes: a test case for predicting lifestyles and emergence of pathogens.</title>
        <authorList>
            <person name="Haridas S."/>
            <person name="Albert R."/>
            <person name="Binder M."/>
            <person name="Bloem J."/>
            <person name="Labutti K."/>
            <person name="Salamov A."/>
            <person name="Andreopoulos B."/>
            <person name="Baker S."/>
            <person name="Barry K."/>
            <person name="Bills G."/>
            <person name="Bluhm B."/>
            <person name="Cannon C."/>
            <person name="Castanera R."/>
            <person name="Culley D."/>
            <person name="Daum C."/>
            <person name="Ezra D."/>
            <person name="Gonzalez J."/>
            <person name="Henrissat B."/>
            <person name="Kuo A."/>
            <person name="Liang C."/>
            <person name="Lipzen A."/>
            <person name="Lutzoni F."/>
            <person name="Magnuson J."/>
            <person name="Mondo S."/>
            <person name="Nolan M."/>
            <person name="Ohm R."/>
            <person name="Pangilinan J."/>
            <person name="Park H.-J."/>
            <person name="Ramirez L."/>
            <person name="Alfaro M."/>
            <person name="Sun H."/>
            <person name="Tritt A."/>
            <person name="Yoshinaga Y."/>
            <person name="Zwiers L.-H."/>
            <person name="Turgeon B."/>
            <person name="Goodwin S."/>
            <person name="Spatafora J."/>
            <person name="Crous P."/>
            <person name="Grigoriev I."/>
        </authorList>
    </citation>
    <scope>NUCLEOTIDE SEQUENCE</scope>
    <source>
        <strain evidence="6">CBS 480.64</strain>
    </source>
</reference>
<dbReference type="Gene3D" id="3.40.50.300">
    <property type="entry name" value="P-loop containing nucleotide triphosphate hydrolases"/>
    <property type="match status" value="1"/>
</dbReference>
<dbReference type="InterPro" id="IPR001680">
    <property type="entry name" value="WD40_rpt"/>
</dbReference>
<evidence type="ECO:0000256" key="1">
    <source>
        <dbReference type="ARBA" id="ARBA00022574"/>
    </source>
</evidence>
<dbReference type="SUPFAM" id="SSF50998">
    <property type="entry name" value="Quinoprotein alcohol dehydrogenase-like"/>
    <property type="match status" value="1"/>
</dbReference>
<evidence type="ECO:0008006" key="8">
    <source>
        <dbReference type="Google" id="ProtNLM"/>
    </source>
</evidence>
<feature type="repeat" description="WD" evidence="3">
    <location>
        <begin position="780"/>
        <end position="821"/>
    </location>
</feature>
<dbReference type="Proteomes" id="UP000799421">
    <property type="component" value="Unassembled WGS sequence"/>
</dbReference>
<dbReference type="InterPro" id="IPR011047">
    <property type="entry name" value="Quinoprotein_ADH-like_sf"/>
</dbReference>
<dbReference type="SMART" id="SM00320">
    <property type="entry name" value="WD40"/>
    <property type="match status" value="9"/>
</dbReference>
<dbReference type="InterPro" id="IPR015943">
    <property type="entry name" value="WD40/YVTN_repeat-like_dom_sf"/>
</dbReference>
<keyword evidence="2" id="KW-0677">Repeat</keyword>
<dbReference type="OrthoDB" id="538223at2759"/>
<protein>
    <recommendedName>
        <fullName evidence="8">NACHT domain-containing protein</fullName>
    </recommendedName>
</protein>
<dbReference type="Pfam" id="PF24809">
    <property type="entry name" value="DUF7708"/>
    <property type="match status" value="1"/>
</dbReference>